<dbReference type="InterPro" id="IPR045857">
    <property type="entry name" value="O16G_dom_2"/>
</dbReference>
<name>A0A2N5X7H1_9GAMM</name>
<feature type="binding site" evidence="3">
    <location>
        <begin position="350"/>
        <end position="351"/>
    </location>
    <ligand>
        <name>substrate</name>
    </ligand>
</feature>
<feature type="binding site" evidence="3">
    <location>
        <position position="457"/>
    </location>
    <ligand>
        <name>substrate</name>
    </ligand>
</feature>
<dbReference type="Proteomes" id="UP000235005">
    <property type="component" value="Unassembled WGS sequence"/>
</dbReference>
<dbReference type="SMART" id="SM00642">
    <property type="entry name" value="Aamy"/>
    <property type="match status" value="1"/>
</dbReference>
<keyword evidence="2" id="KW-0808">Transferase</keyword>
<dbReference type="Gene3D" id="3.20.20.80">
    <property type="entry name" value="Glycosidases"/>
    <property type="match status" value="1"/>
</dbReference>
<proteinExistence type="predicted"/>
<dbReference type="Gene3D" id="3.90.400.10">
    <property type="entry name" value="Oligo-1,6-glucosidase, Domain 2"/>
    <property type="match status" value="1"/>
</dbReference>
<evidence type="ECO:0000256" key="3">
    <source>
        <dbReference type="PIRSR" id="PIRSR003059-2"/>
    </source>
</evidence>
<dbReference type="InterPro" id="IPR013780">
    <property type="entry name" value="Glyco_hydro_b"/>
</dbReference>
<dbReference type="GO" id="GO:0005975">
    <property type="term" value="P:carbohydrate metabolic process"/>
    <property type="evidence" value="ECO:0007669"/>
    <property type="project" value="InterPro"/>
</dbReference>
<dbReference type="AlphaFoldDB" id="A0A2N5X7H1"/>
<dbReference type="InterPro" id="IPR006047">
    <property type="entry name" value="GH13_cat_dom"/>
</dbReference>
<dbReference type="Gene3D" id="2.60.40.1180">
    <property type="entry name" value="Golgi alpha-mannosidase II"/>
    <property type="match status" value="1"/>
</dbReference>
<evidence type="ECO:0000259" key="4">
    <source>
        <dbReference type="SMART" id="SM00642"/>
    </source>
</evidence>
<feature type="domain" description="Glycosyl hydrolase family 13 catalytic" evidence="4">
    <location>
        <begin position="81"/>
        <end position="494"/>
    </location>
</feature>
<feature type="binding site" evidence="3">
    <location>
        <begin position="241"/>
        <end position="243"/>
    </location>
    <ligand>
        <name>substrate</name>
    </ligand>
</feature>
<dbReference type="PANTHER" id="PTHR38784">
    <property type="entry name" value="SUCROSE PHOSPHORYLASE"/>
    <property type="match status" value="1"/>
</dbReference>
<feature type="binding site" evidence="3">
    <location>
        <position position="148"/>
    </location>
    <ligand>
        <name>substrate</name>
    </ligand>
</feature>
<comment type="caution">
    <text evidence="5">The sequence shown here is derived from an EMBL/GenBank/DDBJ whole genome shotgun (WGS) entry which is preliminary data.</text>
</comment>
<evidence type="ECO:0000313" key="6">
    <source>
        <dbReference type="Proteomes" id="UP000235005"/>
    </source>
</evidence>
<feature type="binding site" evidence="3">
    <location>
        <position position="110"/>
    </location>
    <ligand>
        <name>substrate</name>
    </ligand>
</feature>
<protein>
    <submittedName>
        <fullName evidence="5">Alpha-amylase</fullName>
    </submittedName>
</protein>
<dbReference type="OrthoDB" id="9805159at2"/>
<dbReference type="RefSeq" id="WP_101517338.1">
    <property type="nucleotide sequence ID" value="NZ_PKUS01000002.1"/>
</dbReference>
<dbReference type="PANTHER" id="PTHR38784:SF1">
    <property type="entry name" value="SUCROSE PHOSPHORYLASE"/>
    <property type="match status" value="1"/>
</dbReference>
<dbReference type="EMBL" id="PKUS01000002">
    <property type="protein sequence ID" value="PLW70438.1"/>
    <property type="molecule type" value="Genomic_DNA"/>
</dbReference>
<dbReference type="SUPFAM" id="SSF51445">
    <property type="entry name" value="(Trans)glycosidases"/>
    <property type="match status" value="1"/>
</dbReference>
<organism evidence="5 6">
    <name type="scientific">Pseudohalioglobus lutimaris</name>
    <dbReference type="NCBI Taxonomy" id="1737061"/>
    <lineage>
        <taxon>Bacteria</taxon>
        <taxon>Pseudomonadati</taxon>
        <taxon>Pseudomonadota</taxon>
        <taxon>Gammaproteobacteria</taxon>
        <taxon>Cellvibrionales</taxon>
        <taxon>Halieaceae</taxon>
        <taxon>Pseudohalioglobus</taxon>
    </lineage>
</organism>
<dbReference type="GO" id="GO:0016757">
    <property type="term" value="F:glycosyltransferase activity"/>
    <property type="evidence" value="ECO:0007669"/>
    <property type="project" value="UniProtKB-KW"/>
</dbReference>
<dbReference type="InterPro" id="IPR033746">
    <property type="entry name" value="GGa_phosphorylase"/>
</dbReference>
<reference evidence="5 6" key="1">
    <citation type="submission" date="2018-01" db="EMBL/GenBank/DDBJ databases">
        <title>The draft genome sequence of Halioglobus lutimaris HF004.</title>
        <authorList>
            <person name="Du Z.-J."/>
            <person name="Shi M.-J."/>
        </authorList>
    </citation>
    <scope>NUCLEOTIDE SEQUENCE [LARGE SCALE GENOMIC DNA]</scope>
    <source>
        <strain evidence="5 6">HF004</strain>
    </source>
</reference>
<keyword evidence="1" id="KW-0328">Glycosyltransferase</keyword>
<evidence type="ECO:0000313" key="5">
    <source>
        <dbReference type="EMBL" id="PLW70438.1"/>
    </source>
</evidence>
<dbReference type="Pfam" id="PF00128">
    <property type="entry name" value="Alpha-amylase"/>
    <property type="match status" value="1"/>
</dbReference>
<evidence type="ECO:0000256" key="1">
    <source>
        <dbReference type="ARBA" id="ARBA00022676"/>
    </source>
</evidence>
<dbReference type="InterPro" id="IPR016377">
    <property type="entry name" value="Sucrose_GGa_phosphorylase-rel"/>
</dbReference>
<dbReference type="InterPro" id="IPR017853">
    <property type="entry name" value="GH"/>
</dbReference>
<dbReference type="PIRSF" id="PIRSF003059">
    <property type="entry name" value="Sucrose_phosphorylase"/>
    <property type="match status" value="1"/>
</dbReference>
<gene>
    <name evidence="5" type="ORF">C0039_04360</name>
</gene>
<evidence type="ECO:0000256" key="2">
    <source>
        <dbReference type="ARBA" id="ARBA00022679"/>
    </source>
</evidence>
<accession>A0A2N5X7H1</accession>
<keyword evidence="6" id="KW-1185">Reference proteome</keyword>
<dbReference type="CDD" id="cd11356">
    <property type="entry name" value="AmyAc_Sucrose_phosphorylase-like_1"/>
    <property type="match status" value="1"/>
</dbReference>
<sequence>MLQKVEESGRLLERVRHHVEAIYHDTPIAMDHGELALALLELMGLDQHSDTRPAYVNHWSQRDALMITYGDSLLRDQEKPLVTLKQFLDDHTDGLLTGVHILPFYPWSSDDGFAVLDYSSVNEFLGDWGDINTIARDYDLMADLVINHCSGRSLWFENFLRGESPGKDYFFTASPQDDLSAVVRPRTSPLLREVETAEGTRHVWCTFSHDQVDLDFRNPDVLRQFVSIARQYLDNGVRIFRLDAVAFLWKVPGTDCLNLEETHEVVRLLRTLVEHAQPDALLITETNIPIQQNLSYFGNANEAHCVYNFSLPPLLVNTLVTGDCSHLKLWMMSMPPAQSGTAYFNFIASHDGIGLRPAEGLLSDEELDALVETMHRFGGHVSHRALENGESKPYEINISLFDALQGTTEGPDQWGLERFVCAHAIMLALEGIPGIYIHSLLGTRNDYDRVEHSGHYRAINRHQWSYPHLKAVLSSEDSIHARVFERIKALLSLRREQSAFHPNATQFSLHLGSALFGFWRQSIDRRQSVFCISNISDQPLPLALSDISLIGTDAWLDLIGGAHFHSRDEVVEVQPYQTLWITSI</sequence>